<keyword evidence="3" id="KW-1185">Reference proteome</keyword>
<evidence type="ECO:0008006" key="4">
    <source>
        <dbReference type="Google" id="ProtNLM"/>
    </source>
</evidence>
<keyword evidence="1" id="KW-0472">Membrane</keyword>
<keyword evidence="1" id="KW-1133">Transmembrane helix</keyword>
<protein>
    <recommendedName>
        <fullName evidence="4">VPLPA-CTERM sorting domain-containing protein</fullName>
    </recommendedName>
</protein>
<dbReference type="Proteomes" id="UP001560685">
    <property type="component" value="Unassembled WGS sequence"/>
</dbReference>
<organism evidence="2 3">
    <name type="scientific">Hyphococcus lacteus</name>
    <dbReference type="NCBI Taxonomy" id="3143536"/>
    <lineage>
        <taxon>Bacteria</taxon>
        <taxon>Pseudomonadati</taxon>
        <taxon>Pseudomonadota</taxon>
        <taxon>Alphaproteobacteria</taxon>
        <taxon>Parvularculales</taxon>
        <taxon>Parvularculaceae</taxon>
        <taxon>Hyphococcus</taxon>
    </lineage>
</organism>
<evidence type="ECO:0000313" key="2">
    <source>
        <dbReference type="EMBL" id="MEX6632654.1"/>
    </source>
</evidence>
<comment type="caution">
    <text evidence="2">The sequence shown here is derived from an EMBL/GenBank/DDBJ whole genome shotgun (WGS) entry which is preliminary data.</text>
</comment>
<proteinExistence type="predicted"/>
<dbReference type="EMBL" id="JBEHZE010000001">
    <property type="protein sequence ID" value="MEX6632654.1"/>
    <property type="molecule type" value="Genomic_DNA"/>
</dbReference>
<dbReference type="RefSeq" id="WP_369312579.1">
    <property type="nucleotide sequence ID" value="NZ_JBEHZE010000001.1"/>
</dbReference>
<keyword evidence="1" id="KW-0812">Transmembrane</keyword>
<accession>A0ABV3Z3P1</accession>
<evidence type="ECO:0000256" key="1">
    <source>
        <dbReference type="SAM" id="Phobius"/>
    </source>
</evidence>
<feature type="transmembrane region" description="Helical" evidence="1">
    <location>
        <begin position="12"/>
        <end position="32"/>
    </location>
</feature>
<name>A0ABV3Z3P1_9PROT</name>
<gene>
    <name evidence="2" type="ORF">ABFZ84_03755</name>
</gene>
<sequence>MNTRLKKRGVTSLIIYYLMITLISASLAFFAGRAQGHTNQPSAPQLMSQNDADASKPDYAALHRAQRLGADCGGASDPSIVRSAVWEVICHPYTDAEPDIFAKTADTRRTRRTVRPGDSPLRAAVLSSLSTGAVDGTGNNIGTTTTTNGEPMSLALAPEIGLMGSMSNGGGNLGFNGGPNAPGGRANNIIPSTPNANATLSPPVVVTPIPAALPLMITGFAGLWAASKRRKTA</sequence>
<reference evidence="2 3" key="1">
    <citation type="submission" date="2024-05" db="EMBL/GenBank/DDBJ databases">
        <title>Three bacterial strains, DH-69, EH-24, and ECK-19 isolated from coastal sediments.</title>
        <authorList>
            <person name="Ye Y.-Q."/>
            <person name="Du Z.-J."/>
        </authorList>
    </citation>
    <scope>NUCLEOTIDE SEQUENCE [LARGE SCALE GENOMIC DNA]</scope>
    <source>
        <strain evidence="2 3">ECK-19</strain>
    </source>
</reference>
<evidence type="ECO:0000313" key="3">
    <source>
        <dbReference type="Proteomes" id="UP001560685"/>
    </source>
</evidence>
<feature type="transmembrane region" description="Helical" evidence="1">
    <location>
        <begin position="205"/>
        <end position="226"/>
    </location>
</feature>